<dbReference type="GO" id="GO:0005975">
    <property type="term" value="P:carbohydrate metabolic process"/>
    <property type="evidence" value="ECO:0007669"/>
    <property type="project" value="InterPro"/>
</dbReference>
<dbReference type="CDD" id="cd10930">
    <property type="entry name" value="CE4_u6"/>
    <property type="match status" value="1"/>
</dbReference>
<dbReference type="AlphaFoldDB" id="A0A1C3W2U0"/>
<dbReference type="InterPro" id="IPR011330">
    <property type="entry name" value="Glyco_hydro/deAcase_b/a-brl"/>
</dbReference>
<dbReference type="OrthoDB" id="8134758at2"/>
<sequence>MITVFAGRPDGSATETVAEAFRRSVTRGLVMVASDDPVPTIGDGDVYVFISPRVDQAPLVAAAARSNAKVLLFGRLPDKVASLAGLAAPGPLASAWADAAACPPTPIYTTTRSSAVVNWNKHPLANASPFSSRPFLRFDYADEWNNLGYGRITADGGPWSIAMTIEALSATTLAVASAPGVAEDLPFVTLLENETASILWWNRPVGPVDSAEWAVIEAFIADWRHEDRPCIPVIGEIPHGYDAAVTMRLDCDEDIASARPLFELYRARGLPFSVAVKTAQEDKDEHVALMKEVLDAGGAVLSHSVTHAPRWGGSGEACEIEARTSSDWLEQCLPGLTVRYAVSPFHQNPAYVPEALKRAGLQGFIGGIIANDPEMLMAKGGTIPGDRSGVVTHSQQCMLHGDCVLREGDPLAINKQAFTVAVTAGSLFGYLDHPFSLRYDYGWGSEEHRLSRHCEFIDHIELEMAGRPILWLNEEDTLDWIAAKMRLTMRETNKGFGLTEGTAVAPPSGLAFSVRWRGATMALADFVDG</sequence>
<dbReference type="STRING" id="411945.GA0061102_10226"/>
<proteinExistence type="predicted"/>
<accession>A0A1C3W2U0</accession>
<dbReference type="Proteomes" id="UP000199435">
    <property type="component" value="Unassembled WGS sequence"/>
</dbReference>
<dbReference type="Gene3D" id="3.20.20.370">
    <property type="entry name" value="Glycoside hydrolase/deacetylase"/>
    <property type="match status" value="1"/>
</dbReference>
<keyword evidence="2" id="KW-1185">Reference proteome</keyword>
<reference evidence="2" key="1">
    <citation type="submission" date="2016-08" db="EMBL/GenBank/DDBJ databases">
        <authorList>
            <person name="Varghese N."/>
            <person name="Submissions Spin"/>
        </authorList>
    </citation>
    <scope>NUCLEOTIDE SEQUENCE [LARGE SCALE GENOMIC DNA]</scope>
    <source>
        <strain evidence="2">HAMBI 2971</strain>
    </source>
</reference>
<dbReference type="RefSeq" id="WP_092851657.1">
    <property type="nucleotide sequence ID" value="NZ_FMAH01000022.1"/>
</dbReference>
<evidence type="ECO:0000313" key="2">
    <source>
        <dbReference type="Proteomes" id="UP000199435"/>
    </source>
</evidence>
<evidence type="ECO:0008006" key="3">
    <source>
        <dbReference type="Google" id="ProtNLM"/>
    </source>
</evidence>
<protein>
    <recommendedName>
        <fullName evidence="3">Polysaccharide deacetylase</fullName>
    </recommendedName>
</protein>
<gene>
    <name evidence="1" type="ORF">GA0061102_10226</name>
</gene>
<organism evidence="1 2">
    <name type="scientific">Rhizobium miluonense</name>
    <dbReference type="NCBI Taxonomy" id="411945"/>
    <lineage>
        <taxon>Bacteria</taxon>
        <taxon>Pseudomonadati</taxon>
        <taxon>Pseudomonadota</taxon>
        <taxon>Alphaproteobacteria</taxon>
        <taxon>Hyphomicrobiales</taxon>
        <taxon>Rhizobiaceae</taxon>
        <taxon>Rhizobium/Agrobacterium group</taxon>
        <taxon>Rhizobium</taxon>
    </lineage>
</organism>
<dbReference type="SUPFAM" id="SSF88713">
    <property type="entry name" value="Glycoside hydrolase/deacetylase"/>
    <property type="match status" value="1"/>
</dbReference>
<name>A0A1C3W2U0_9HYPH</name>
<dbReference type="EMBL" id="FMAH01000022">
    <property type="protein sequence ID" value="SCB34319.1"/>
    <property type="molecule type" value="Genomic_DNA"/>
</dbReference>
<evidence type="ECO:0000313" key="1">
    <source>
        <dbReference type="EMBL" id="SCB34319.1"/>
    </source>
</evidence>